<keyword evidence="5" id="KW-1185">Reference proteome</keyword>
<dbReference type="Pfam" id="PF00583">
    <property type="entry name" value="Acetyltransf_1"/>
    <property type="match status" value="1"/>
</dbReference>
<name>A0A917E929_9SPHN</name>
<dbReference type="PROSITE" id="PS51186">
    <property type="entry name" value="GNAT"/>
    <property type="match status" value="1"/>
</dbReference>
<dbReference type="InterPro" id="IPR016181">
    <property type="entry name" value="Acyl_CoA_acyltransferase"/>
</dbReference>
<dbReference type="InterPro" id="IPR050680">
    <property type="entry name" value="YpeA/RimI_acetyltransf"/>
</dbReference>
<dbReference type="RefSeq" id="WP_243450707.1">
    <property type="nucleotide sequence ID" value="NZ_BMJM01000007.1"/>
</dbReference>
<gene>
    <name evidence="4" type="ORF">GCM10011529_22140</name>
</gene>
<evidence type="ECO:0000313" key="5">
    <source>
        <dbReference type="Proteomes" id="UP000635071"/>
    </source>
</evidence>
<reference evidence="4" key="2">
    <citation type="submission" date="2020-09" db="EMBL/GenBank/DDBJ databases">
        <authorList>
            <person name="Sun Q."/>
            <person name="Zhou Y."/>
        </authorList>
    </citation>
    <scope>NUCLEOTIDE SEQUENCE</scope>
    <source>
        <strain evidence="4">CGMCC 1.15519</strain>
    </source>
</reference>
<protein>
    <submittedName>
        <fullName evidence="4">Ribosomal-protein-alanine acetyltransferase</fullName>
    </submittedName>
</protein>
<keyword evidence="1" id="KW-0808">Transferase</keyword>
<sequence length="163" mass="17548">MSTLAGPVIAPADERHLEALMAVMRTAFDPRYGESWSALQLAGTMGLASSFARQALGPDGRARGFTLCRSAGVEVELLLIAVDAAERGKGYGSLLMQTACQDAFRHGASQLFLEVRENNTAARALYGRTGFVDVGRRPDYYSGSAGERFAAITMRRELADLVN</sequence>
<comment type="caution">
    <text evidence="4">The sequence shown here is derived from an EMBL/GenBank/DDBJ whole genome shotgun (WGS) entry which is preliminary data.</text>
</comment>
<dbReference type="SUPFAM" id="SSF55729">
    <property type="entry name" value="Acyl-CoA N-acyltransferases (Nat)"/>
    <property type="match status" value="1"/>
</dbReference>
<feature type="domain" description="N-acetyltransferase" evidence="3">
    <location>
        <begin position="7"/>
        <end position="159"/>
    </location>
</feature>
<accession>A0A917E929</accession>
<dbReference type="InterPro" id="IPR000182">
    <property type="entry name" value="GNAT_dom"/>
</dbReference>
<keyword evidence="2" id="KW-0012">Acyltransferase</keyword>
<dbReference type="CDD" id="cd04301">
    <property type="entry name" value="NAT_SF"/>
    <property type="match status" value="1"/>
</dbReference>
<reference evidence="4" key="1">
    <citation type="journal article" date="2014" name="Int. J. Syst. Evol. Microbiol.">
        <title>Complete genome sequence of Corynebacterium casei LMG S-19264T (=DSM 44701T), isolated from a smear-ripened cheese.</title>
        <authorList>
            <consortium name="US DOE Joint Genome Institute (JGI-PGF)"/>
            <person name="Walter F."/>
            <person name="Albersmeier A."/>
            <person name="Kalinowski J."/>
            <person name="Ruckert C."/>
        </authorList>
    </citation>
    <scope>NUCLEOTIDE SEQUENCE</scope>
    <source>
        <strain evidence="4">CGMCC 1.15519</strain>
    </source>
</reference>
<dbReference type="AlphaFoldDB" id="A0A917E929"/>
<proteinExistence type="predicted"/>
<dbReference type="Proteomes" id="UP000635071">
    <property type="component" value="Unassembled WGS sequence"/>
</dbReference>
<dbReference type="GO" id="GO:0016747">
    <property type="term" value="F:acyltransferase activity, transferring groups other than amino-acyl groups"/>
    <property type="evidence" value="ECO:0007669"/>
    <property type="project" value="InterPro"/>
</dbReference>
<dbReference type="EMBL" id="BMJM01000007">
    <property type="protein sequence ID" value="GGE15305.1"/>
    <property type="molecule type" value="Genomic_DNA"/>
</dbReference>
<evidence type="ECO:0000313" key="4">
    <source>
        <dbReference type="EMBL" id="GGE15305.1"/>
    </source>
</evidence>
<dbReference type="PANTHER" id="PTHR43420">
    <property type="entry name" value="ACETYLTRANSFERASE"/>
    <property type="match status" value="1"/>
</dbReference>
<organism evidence="4 5">
    <name type="scientific">Sandarakinorhabdus glacialis</name>
    <dbReference type="NCBI Taxonomy" id="1614636"/>
    <lineage>
        <taxon>Bacteria</taxon>
        <taxon>Pseudomonadati</taxon>
        <taxon>Pseudomonadota</taxon>
        <taxon>Alphaproteobacteria</taxon>
        <taxon>Sphingomonadales</taxon>
        <taxon>Sphingosinicellaceae</taxon>
        <taxon>Sandarakinorhabdus</taxon>
    </lineage>
</organism>
<dbReference type="PANTHER" id="PTHR43420:SF44">
    <property type="entry name" value="ACETYLTRANSFERASE YPEA"/>
    <property type="match status" value="1"/>
</dbReference>
<evidence type="ECO:0000256" key="2">
    <source>
        <dbReference type="ARBA" id="ARBA00023315"/>
    </source>
</evidence>
<dbReference type="Gene3D" id="3.40.630.30">
    <property type="match status" value="1"/>
</dbReference>
<evidence type="ECO:0000256" key="1">
    <source>
        <dbReference type="ARBA" id="ARBA00022679"/>
    </source>
</evidence>
<evidence type="ECO:0000259" key="3">
    <source>
        <dbReference type="PROSITE" id="PS51186"/>
    </source>
</evidence>